<dbReference type="EMBL" id="LJIG01022886">
    <property type="protein sequence ID" value="KRT78220.1"/>
    <property type="molecule type" value="Genomic_DNA"/>
</dbReference>
<dbReference type="GO" id="GO:0000209">
    <property type="term" value="P:protein polyubiquitination"/>
    <property type="evidence" value="ECO:0007669"/>
    <property type="project" value="TreeGrafter"/>
</dbReference>
<feature type="domain" description="RING-type" evidence="7">
    <location>
        <begin position="131"/>
        <end position="174"/>
    </location>
</feature>
<dbReference type="PROSITE" id="PS50089">
    <property type="entry name" value="ZF_RING_2"/>
    <property type="match status" value="1"/>
</dbReference>
<dbReference type="CDD" id="cd16569">
    <property type="entry name" value="RING-HC_SHPRH-like"/>
    <property type="match status" value="1"/>
</dbReference>
<evidence type="ECO:0000259" key="8">
    <source>
        <dbReference type="PROSITE" id="PS51194"/>
    </source>
</evidence>
<dbReference type="GO" id="GO:0016787">
    <property type="term" value="F:hydrolase activity"/>
    <property type="evidence" value="ECO:0007669"/>
    <property type="project" value="UniProtKB-KW"/>
</dbReference>
<dbReference type="InterPro" id="IPR013083">
    <property type="entry name" value="Znf_RING/FYVE/PHD"/>
</dbReference>
<dbReference type="GO" id="GO:0061630">
    <property type="term" value="F:ubiquitin protein ligase activity"/>
    <property type="evidence" value="ECO:0007669"/>
    <property type="project" value="TreeGrafter"/>
</dbReference>
<gene>
    <name evidence="9" type="ORF">AMK59_6371</name>
</gene>
<evidence type="ECO:0000313" key="9">
    <source>
        <dbReference type="EMBL" id="KRT78220.1"/>
    </source>
</evidence>
<dbReference type="GO" id="GO:0006974">
    <property type="term" value="P:DNA damage response"/>
    <property type="evidence" value="ECO:0007669"/>
    <property type="project" value="TreeGrafter"/>
</dbReference>
<evidence type="ECO:0000256" key="2">
    <source>
        <dbReference type="ARBA" id="ARBA00022771"/>
    </source>
</evidence>
<dbReference type="InterPro" id="IPR052583">
    <property type="entry name" value="ATP-helicase/E3_Ub-Ligase"/>
</dbReference>
<dbReference type="PANTHER" id="PTHR45865:SF1">
    <property type="entry name" value="E3 UBIQUITIN-PROTEIN LIGASE SHPRH"/>
    <property type="match status" value="1"/>
</dbReference>
<keyword evidence="1" id="KW-0479">Metal-binding</keyword>
<organism evidence="9 10">
    <name type="scientific">Oryctes borbonicus</name>
    <dbReference type="NCBI Taxonomy" id="1629725"/>
    <lineage>
        <taxon>Eukaryota</taxon>
        <taxon>Metazoa</taxon>
        <taxon>Ecdysozoa</taxon>
        <taxon>Arthropoda</taxon>
        <taxon>Hexapoda</taxon>
        <taxon>Insecta</taxon>
        <taxon>Pterygota</taxon>
        <taxon>Neoptera</taxon>
        <taxon>Endopterygota</taxon>
        <taxon>Coleoptera</taxon>
        <taxon>Polyphaga</taxon>
        <taxon>Scarabaeiformia</taxon>
        <taxon>Scarabaeidae</taxon>
        <taxon>Dynastinae</taxon>
        <taxon>Oryctes</taxon>
    </lineage>
</organism>
<dbReference type="PROSITE" id="PS51194">
    <property type="entry name" value="HELICASE_CTER"/>
    <property type="match status" value="1"/>
</dbReference>
<dbReference type="InterPro" id="IPR049730">
    <property type="entry name" value="SNF2/RAD54-like_C"/>
</dbReference>
<keyword evidence="9" id="KW-0347">Helicase</keyword>
<keyword evidence="9" id="KW-0067">ATP-binding</keyword>
<protein>
    <submittedName>
        <fullName evidence="9">Helicase</fullName>
    </submittedName>
</protein>
<feature type="region of interest" description="Disordered" evidence="6">
    <location>
        <begin position="371"/>
        <end position="392"/>
    </location>
</feature>
<dbReference type="SUPFAM" id="SSF52540">
    <property type="entry name" value="P-loop containing nucleoside triphosphate hydrolases"/>
    <property type="match status" value="1"/>
</dbReference>
<dbReference type="OrthoDB" id="423559at2759"/>
<evidence type="ECO:0000256" key="6">
    <source>
        <dbReference type="SAM" id="MobiDB-lite"/>
    </source>
</evidence>
<evidence type="ECO:0000313" key="10">
    <source>
        <dbReference type="Proteomes" id="UP000051574"/>
    </source>
</evidence>
<dbReference type="InterPro" id="IPR001650">
    <property type="entry name" value="Helicase_C-like"/>
</dbReference>
<dbReference type="PANTHER" id="PTHR45865">
    <property type="entry name" value="E3 UBIQUITIN-PROTEIN LIGASE SHPRH FAMILY MEMBER"/>
    <property type="match status" value="1"/>
</dbReference>
<dbReference type="GO" id="GO:0008270">
    <property type="term" value="F:zinc ion binding"/>
    <property type="evidence" value="ECO:0007669"/>
    <property type="project" value="UniProtKB-KW"/>
</dbReference>
<dbReference type="SMART" id="SM00490">
    <property type="entry name" value="HELICc"/>
    <property type="match status" value="1"/>
</dbReference>
<sequence length="392" mass="45241">IHDAEIHFQILDLLKKEFKEIRKLWTYVDAQVCATDEMDMCKMRLRLKEKRDENETDKSKINRIVKQLSRIEQKPYENIHMLDRHEIQYQRASLIAEFKTNSMALEKNVGTYKYLQTLRKQQTTGQTPDPCPICKNVLEKQWNILPCGHCYCLECIQVLLGQTHGEYIHCSVCRSKELLSDITLVDITKQNEKSNEVPIRGNHSTKVEAVVRLVLKLRQDEEDVKVLVFSTWTVILKVIHGVFESNGIESEILEYNNFHRTLDKFKDHSRKVTALLMPVTLGSKGLNLIEATHVIFVEPLLNPGDELQAIGRIHRIGQTKPTVIHKFFIKNTIEENIYHATAADADEWDSKKVTLRHIKQLFEVEPTAIIQDSTSPGEGENLQSLDSESQES</sequence>
<dbReference type="PROSITE" id="PS00518">
    <property type="entry name" value="ZF_RING_1"/>
    <property type="match status" value="1"/>
</dbReference>
<dbReference type="Gene3D" id="3.40.50.300">
    <property type="entry name" value="P-loop containing nucleotide triphosphate hydrolases"/>
    <property type="match status" value="1"/>
</dbReference>
<dbReference type="Pfam" id="PF00271">
    <property type="entry name" value="Helicase_C"/>
    <property type="match status" value="1"/>
</dbReference>
<dbReference type="CDD" id="cd18793">
    <property type="entry name" value="SF2_C_SNF"/>
    <property type="match status" value="1"/>
</dbReference>
<reference evidence="9 10" key="1">
    <citation type="submission" date="2015-09" db="EMBL/GenBank/DDBJ databases">
        <title>Draft genome of the scarab beetle Oryctes borbonicus.</title>
        <authorList>
            <person name="Meyer J.M."/>
            <person name="Markov G.V."/>
            <person name="Baskaran P."/>
            <person name="Herrmann M."/>
            <person name="Sommer R.J."/>
            <person name="Roedelsperger C."/>
        </authorList>
    </citation>
    <scope>NUCLEOTIDE SEQUENCE [LARGE SCALE GENOMIC DNA]</scope>
    <source>
        <strain evidence="9">OB123</strain>
        <tissue evidence="9">Whole animal</tissue>
    </source>
</reference>
<keyword evidence="9" id="KW-0547">Nucleotide-binding</keyword>
<dbReference type="SMART" id="SM00184">
    <property type="entry name" value="RING"/>
    <property type="match status" value="1"/>
</dbReference>
<feature type="non-terminal residue" evidence="9">
    <location>
        <position position="1"/>
    </location>
</feature>
<keyword evidence="2 5" id="KW-0863">Zinc-finger</keyword>
<name>A0A0T6ASW1_9SCAR</name>
<dbReference type="InterPro" id="IPR017907">
    <property type="entry name" value="Znf_RING_CS"/>
</dbReference>
<evidence type="ECO:0000256" key="4">
    <source>
        <dbReference type="ARBA" id="ARBA00022833"/>
    </source>
</evidence>
<dbReference type="InterPro" id="IPR001841">
    <property type="entry name" value="Znf_RING"/>
</dbReference>
<dbReference type="InterPro" id="IPR027417">
    <property type="entry name" value="P-loop_NTPase"/>
</dbReference>
<dbReference type="Gene3D" id="3.30.40.10">
    <property type="entry name" value="Zinc/RING finger domain, C3HC4 (zinc finger)"/>
    <property type="match status" value="1"/>
</dbReference>
<evidence type="ECO:0000256" key="1">
    <source>
        <dbReference type="ARBA" id="ARBA00022723"/>
    </source>
</evidence>
<accession>A0A0T6ASW1</accession>
<dbReference type="GO" id="GO:0004386">
    <property type="term" value="F:helicase activity"/>
    <property type="evidence" value="ECO:0007669"/>
    <property type="project" value="UniProtKB-KW"/>
</dbReference>
<dbReference type="AlphaFoldDB" id="A0A0T6ASW1"/>
<evidence type="ECO:0000256" key="3">
    <source>
        <dbReference type="ARBA" id="ARBA00022801"/>
    </source>
</evidence>
<evidence type="ECO:0000256" key="5">
    <source>
        <dbReference type="PROSITE-ProRule" id="PRU00175"/>
    </source>
</evidence>
<dbReference type="SUPFAM" id="SSF57850">
    <property type="entry name" value="RING/U-box"/>
    <property type="match status" value="1"/>
</dbReference>
<dbReference type="Proteomes" id="UP000051574">
    <property type="component" value="Unassembled WGS sequence"/>
</dbReference>
<keyword evidence="10" id="KW-1185">Reference proteome</keyword>
<feature type="domain" description="Helicase C-terminal" evidence="8">
    <location>
        <begin position="209"/>
        <end position="383"/>
    </location>
</feature>
<keyword evidence="4" id="KW-0862">Zinc</keyword>
<comment type="caution">
    <text evidence="9">The sequence shown here is derived from an EMBL/GenBank/DDBJ whole genome shotgun (WGS) entry which is preliminary data.</text>
</comment>
<evidence type="ECO:0000259" key="7">
    <source>
        <dbReference type="PROSITE" id="PS50089"/>
    </source>
</evidence>
<keyword evidence="3" id="KW-0378">Hydrolase</keyword>
<proteinExistence type="predicted"/>
<dbReference type="GO" id="GO:0005634">
    <property type="term" value="C:nucleus"/>
    <property type="evidence" value="ECO:0007669"/>
    <property type="project" value="TreeGrafter"/>
</dbReference>